<dbReference type="Proteomes" id="UP000184255">
    <property type="component" value="Unassembled WGS sequence"/>
</dbReference>
<keyword evidence="2" id="KW-1185">Reference proteome</keyword>
<dbReference type="AlphaFoldDB" id="A0A1L7UH23"/>
<evidence type="ECO:0000313" key="2">
    <source>
        <dbReference type="Proteomes" id="UP000184255"/>
    </source>
</evidence>
<evidence type="ECO:0000313" key="1">
    <source>
        <dbReference type="EMBL" id="CVL07325.1"/>
    </source>
</evidence>
<gene>
    <name evidence="1" type="ORF">FMAN_15393</name>
</gene>
<dbReference type="VEuPathDB" id="FungiDB:FMAN_15393"/>
<accession>A0A1L7UH23</accession>
<dbReference type="RefSeq" id="XP_041690422.1">
    <property type="nucleotide sequence ID" value="XM_041824997.1"/>
</dbReference>
<reference evidence="2" key="1">
    <citation type="journal article" date="2016" name="Genome Biol. Evol.">
        <title>Comparative 'omics' of the Fusarium fujikuroi species complex highlights differences in genetic potential and metabolite synthesis.</title>
        <authorList>
            <person name="Niehaus E.-M."/>
            <person name="Muensterkoetter M."/>
            <person name="Proctor R.H."/>
            <person name="Brown D.W."/>
            <person name="Sharon A."/>
            <person name="Idan Y."/>
            <person name="Oren-Young L."/>
            <person name="Sieber C.M."/>
            <person name="Novak O."/>
            <person name="Pencik A."/>
            <person name="Tarkowska D."/>
            <person name="Hromadova K."/>
            <person name="Freeman S."/>
            <person name="Maymon M."/>
            <person name="Elazar M."/>
            <person name="Youssef S.A."/>
            <person name="El-Shabrawy E.S.M."/>
            <person name="Shalaby A.B.A."/>
            <person name="Houterman P."/>
            <person name="Brock N.L."/>
            <person name="Burkhardt I."/>
            <person name="Tsavkelova E.A."/>
            <person name="Dickschat J.S."/>
            <person name="Galuszka P."/>
            <person name="Gueldener U."/>
            <person name="Tudzynski B."/>
        </authorList>
    </citation>
    <scope>NUCLEOTIDE SEQUENCE [LARGE SCALE GENOMIC DNA]</scope>
    <source>
        <strain evidence="2">MRC7560</strain>
    </source>
</reference>
<sequence length="457" mass="47341">MANGNWSSAKLNGSTVTELSLFSSVLSSDGITIWHLIAYRRATWIPAANRGVWNSYTGDIDDDSIIAALRADPPTDLPPEWFLDRTLKVEQGDTLAQESLAISLNEGVDTSKRVIIRAEGLIIYAGSVFGFPGKEVTILARRIIIVPSQPGWLASSDPKIASVVINTVTPPGSIPTKPEKAGNGKDAYWVHNQVGADAQDGKPGVNGTAGPMGVDGGSVLLCAQVQSLGFSGSTGPTLSLLCDARQGCNGGGGGDDGNGGNGYSSDDKFYDYHGDVSMCNGGNGGVAGNGGNAGFGGKLTLPSSLIAFGLVDTSHSVSKGADGKWGSPGTQGAGGSAGYVYVSEVESSIRKVGGTAGKDGKDKTDFIRPIIPIPIVNNNVSKPEFQTQYKAVQEGLNGAGTATAIGAENIDSSQLLLQAVLVQKQQFEAMVSTYYPSGAPTDVQIAWDNLLEIAEKL</sequence>
<dbReference type="GeneID" id="65094634"/>
<comment type="caution">
    <text evidence="1">The sequence shown here is derived from an EMBL/GenBank/DDBJ whole genome shotgun (WGS) entry which is preliminary data.</text>
</comment>
<dbReference type="EMBL" id="FCQH01000019">
    <property type="protein sequence ID" value="CVL07325.1"/>
    <property type="molecule type" value="Genomic_DNA"/>
</dbReference>
<protein>
    <submittedName>
        <fullName evidence="1">Uncharacterized protein</fullName>
    </submittedName>
</protein>
<proteinExistence type="predicted"/>
<name>A0A1L7UH23_FUSMA</name>
<organism evidence="1 2">
    <name type="scientific">Fusarium mangiferae</name>
    <name type="common">Mango malformation disease fungus</name>
    <dbReference type="NCBI Taxonomy" id="192010"/>
    <lineage>
        <taxon>Eukaryota</taxon>
        <taxon>Fungi</taxon>
        <taxon>Dikarya</taxon>
        <taxon>Ascomycota</taxon>
        <taxon>Pezizomycotina</taxon>
        <taxon>Sordariomycetes</taxon>
        <taxon>Hypocreomycetidae</taxon>
        <taxon>Hypocreales</taxon>
        <taxon>Nectriaceae</taxon>
        <taxon>Fusarium</taxon>
        <taxon>Fusarium fujikuroi species complex</taxon>
    </lineage>
</organism>